<evidence type="ECO:0000313" key="4">
    <source>
        <dbReference type="Proteomes" id="UP000308330"/>
    </source>
</evidence>
<protein>
    <recommendedName>
        <fullName evidence="5">HTH luxR-type domain-containing protein</fullName>
    </recommendedName>
</protein>
<evidence type="ECO:0000313" key="3">
    <source>
        <dbReference type="EMBL" id="TKI50578.1"/>
    </source>
</evidence>
<reference evidence="3 4" key="1">
    <citation type="submission" date="2019-04" db="EMBL/GenBank/DDBJ databases">
        <title>Lysinibacillus genome sequencing.</title>
        <authorList>
            <person name="Dunlap C."/>
        </authorList>
    </citation>
    <scope>NUCLEOTIDE SEQUENCE [LARGE SCALE GENOMIC DNA]</scope>
    <source>
        <strain evidence="3 4">KCTC 33042</strain>
    </source>
</reference>
<gene>
    <name evidence="3" type="ORF">FC748_05035</name>
</gene>
<keyword evidence="1" id="KW-0805">Transcription regulation</keyword>
<name>A0ABY2T4N5_9BACI</name>
<dbReference type="InterPro" id="IPR016032">
    <property type="entry name" value="Sig_transdc_resp-reg_C-effctor"/>
</dbReference>
<keyword evidence="2" id="KW-0804">Transcription</keyword>
<evidence type="ECO:0000256" key="2">
    <source>
        <dbReference type="ARBA" id="ARBA00023163"/>
    </source>
</evidence>
<organism evidence="3 4">
    <name type="scientific">Lysinibacillus tabacifolii</name>
    <dbReference type="NCBI Taxonomy" id="1173107"/>
    <lineage>
        <taxon>Bacteria</taxon>
        <taxon>Bacillati</taxon>
        <taxon>Bacillota</taxon>
        <taxon>Bacilli</taxon>
        <taxon>Bacillales</taxon>
        <taxon>Bacillaceae</taxon>
        <taxon>Lysinibacillus</taxon>
    </lineage>
</organism>
<dbReference type="Proteomes" id="UP000308330">
    <property type="component" value="Unassembled WGS sequence"/>
</dbReference>
<comment type="caution">
    <text evidence="3">The sequence shown here is derived from an EMBL/GenBank/DDBJ whole genome shotgun (WGS) entry which is preliminary data.</text>
</comment>
<dbReference type="RefSeq" id="WP_108030180.1">
    <property type="nucleotide sequence ID" value="NZ_PYUE01000003.1"/>
</dbReference>
<dbReference type="EMBL" id="SZPT01000001">
    <property type="protein sequence ID" value="TKI50578.1"/>
    <property type="molecule type" value="Genomic_DNA"/>
</dbReference>
<proteinExistence type="predicted"/>
<dbReference type="SUPFAM" id="SSF46894">
    <property type="entry name" value="C-terminal effector domain of the bipartite response regulators"/>
    <property type="match status" value="1"/>
</dbReference>
<evidence type="ECO:0000256" key="1">
    <source>
        <dbReference type="ARBA" id="ARBA00023015"/>
    </source>
</evidence>
<keyword evidence="4" id="KW-1185">Reference proteome</keyword>
<accession>A0ABY2T4N5</accession>
<evidence type="ECO:0008006" key="5">
    <source>
        <dbReference type="Google" id="ProtNLM"/>
    </source>
</evidence>
<sequence>MGKQGQIKVTKEDLLQWIKNYHWMVNTVKELRNGMTVGAKTAQYGIEATLPKAAGGVSDPIISEVVRHLKHIKRIKEYEHKITAVQERIDKVHTPREIEVLFWLLEGSSMRWIGQHMGLSATSIGRIKENIVNQMME</sequence>